<evidence type="ECO:0000313" key="1">
    <source>
        <dbReference type="EMBL" id="QJA67581.1"/>
    </source>
</evidence>
<evidence type="ECO:0000313" key="2">
    <source>
        <dbReference type="EMBL" id="QJA81942.1"/>
    </source>
</evidence>
<name>A0A6M3KJD2_9ZZZZ</name>
<dbReference type="EMBL" id="MT142474">
    <property type="protein sequence ID" value="QJA81942.1"/>
    <property type="molecule type" value="Genomic_DNA"/>
</dbReference>
<gene>
    <name evidence="2" type="ORF">MM415A00473_0036</name>
    <name evidence="1" type="ORF">MM415B00199_0036</name>
</gene>
<proteinExistence type="predicted"/>
<organism evidence="2">
    <name type="scientific">viral metagenome</name>
    <dbReference type="NCBI Taxonomy" id="1070528"/>
    <lineage>
        <taxon>unclassified sequences</taxon>
        <taxon>metagenomes</taxon>
        <taxon>organismal metagenomes</taxon>
    </lineage>
</organism>
<dbReference type="EMBL" id="MT141573">
    <property type="protein sequence ID" value="QJA67581.1"/>
    <property type="molecule type" value="Genomic_DNA"/>
</dbReference>
<protein>
    <submittedName>
        <fullName evidence="2">Uncharacterized protein</fullName>
    </submittedName>
</protein>
<sequence>MNLIHRVNPFAALREMWRGNPDLRYADRHRAETMLAVHGLVTCEHFRKGNLIHTQTGPNTFTTEGMARILNIVFRAQTTDAAIYCGIFKNNVTPAVGNTAAACLGAAGTYGECQDADYDDPATNKPAYTMASTTTAVATNAASKATFVMNASITVYGAFLSTATAKTATTGTLFCAKAFSASRAVIADDELAVTYVLTLTTS</sequence>
<dbReference type="AlphaFoldDB" id="A0A6M3KJD2"/>
<accession>A0A6M3KJD2</accession>
<reference evidence="2" key="1">
    <citation type="submission" date="2020-03" db="EMBL/GenBank/DDBJ databases">
        <title>The deep terrestrial virosphere.</title>
        <authorList>
            <person name="Holmfeldt K."/>
            <person name="Nilsson E."/>
            <person name="Simone D."/>
            <person name="Lopez-Fernandez M."/>
            <person name="Wu X."/>
            <person name="de Brujin I."/>
            <person name="Lundin D."/>
            <person name="Andersson A."/>
            <person name="Bertilsson S."/>
            <person name="Dopson M."/>
        </authorList>
    </citation>
    <scope>NUCLEOTIDE SEQUENCE</scope>
    <source>
        <strain evidence="2">MM415A00473</strain>
        <strain evidence="1">MM415B00199</strain>
    </source>
</reference>